<keyword evidence="2" id="KW-0812">Transmembrane</keyword>
<reference evidence="7" key="1">
    <citation type="submission" date="2021-07" db="EMBL/GenBank/DDBJ databases">
        <authorList>
            <person name="Durling M."/>
        </authorList>
    </citation>
    <scope>NUCLEOTIDE SEQUENCE</scope>
</reference>
<evidence type="ECO:0000256" key="5">
    <source>
        <dbReference type="ARBA" id="ARBA00038359"/>
    </source>
</evidence>
<name>A0A9N9PZ95_9HELO</name>
<dbReference type="OrthoDB" id="5273647at2759"/>
<dbReference type="EMBL" id="CAJVRL010000103">
    <property type="protein sequence ID" value="CAG8960803.1"/>
    <property type="molecule type" value="Genomic_DNA"/>
</dbReference>
<evidence type="ECO:0000256" key="4">
    <source>
        <dbReference type="ARBA" id="ARBA00023136"/>
    </source>
</evidence>
<keyword evidence="4" id="KW-0472">Membrane</keyword>
<feature type="domain" description="Rhodopsin" evidence="6">
    <location>
        <begin position="1"/>
        <end position="71"/>
    </location>
</feature>
<dbReference type="PANTHER" id="PTHR33048:SF47">
    <property type="entry name" value="INTEGRAL MEMBRANE PROTEIN-RELATED"/>
    <property type="match status" value="1"/>
</dbReference>
<sequence>MPMPMLWGLNLPWTKRLGLTFISCIVTILRAISNCHLDYSDLPYTSAEDALYTAPEPTLSIINASLPILQPSTFLSKTKPSDHGSAIPAVPQAGDKQFAGSAGAQLERLYDHFYPVSQTEHDGMYGVKTQNEIQGATGDLGLEADLTALPGLPKANPKKSSIAVTKDWKVSSRQLDYCSLESKLNQPLILE</sequence>
<keyword evidence="8" id="KW-1185">Reference proteome</keyword>
<accession>A0A9N9PZ95</accession>
<dbReference type="InterPro" id="IPR049326">
    <property type="entry name" value="Rhodopsin_dom_fungi"/>
</dbReference>
<evidence type="ECO:0000313" key="8">
    <source>
        <dbReference type="Proteomes" id="UP000696280"/>
    </source>
</evidence>
<proteinExistence type="inferred from homology"/>
<evidence type="ECO:0000313" key="7">
    <source>
        <dbReference type="EMBL" id="CAG8960803.1"/>
    </source>
</evidence>
<comment type="subcellular location">
    <subcellularLocation>
        <location evidence="1">Membrane</location>
        <topology evidence="1">Multi-pass membrane protein</topology>
    </subcellularLocation>
</comment>
<dbReference type="AlphaFoldDB" id="A0A9N9PZ95"/>
<gene>
    <name evidence="7" type="ORF">HYFRA_00002340</name>
</gene>
<protein>
    <recommendedName>
        <fullName evidence="6">Rhodopsin domain-containing protein</fullName>
    </recommendedName>
</protein>
<dbReference type="PANTHER" id="PTHR33048">
    <property type="entry name" value="PTH11-LIKE INTEGRAL MEMBRANE PROTEIN (AFU_ORTHOLOGUE AFUA_5G11245)"/>
    <property type="match status" value="1"/>
</dbReference>
<dbReference type="Proteomes" id="UP000696280">
    <property type="component" value="Unassembled WGS sequence"/>
</dbReference>
<keyword evidence="3" id="KW-1133">Transmembrane helix</keyword>
<evidence type="ECO:0000256" key="2">
    <source>
        <dbReference type="ARBA" id="ARBA00022692"/>
    </source>
</evidence>
<dbReference type="GO" id="GO:0016020">
    <property type="term" value="C:membrane"/>
    <property type="evidence" value="ECO:0007669"/>
    <property type="project" value="UniProtKB-SubCell"/>
</dbReference>
<comment type="similarity">
    <text evidence="5">Belongs to the SAT4 family.</text>
</comment>
<dbReference type="InterPro" id="IPR052337">
    <property type="entry name" value="SAT4-like"/>
</dbReference>
<dbReference type="Pfam" id="PF20684">
    <property type="entry name" value="Fung_rhodopsin"/>
    <property type="match status" value="1"/>
</dbReference>
<evidence type="ECO:0000256" key="3">
    <source>
        <dbReference type="ARBA" id="ARBA00022989"/>
    </source>
</evidence>
<comment type="caution">
    <text evidence="7">The sequence shown here is derived from an EMBL/GenBank/DDBJ whole genome shotgun (WGS) entry which is preliminary data.</text>
</comment>
<evidence type="ECO:0000256" key="1">
    <source>
        <dbReference type="ARBA" id="ARBA00004141"/>
    </source>
</evidence>
<evidence type="ECO:0000259" key="6">
    <source>
        <dbReference type="Pfam" id="PF20684"/>
    </source>
</evidence>
<organism evidence="7 8">
    <name type="scientific">Hymenoscyphus fraxineus</name>
    <dbReference type="NCBI Taxonomy" id="746836"/>
    <lineage>
        <taxon>Eukaryota</taxon>
        <taxon>Fungi</taxon>
        <taxon>Dikarya</taxon>
        <taxon>Ascomycota</taxon>
        <taxon>Pezizomycotina</taxon>
        <taxon>Leotiomycetes</taxon>
        <taxon>Helotiales</taxon>
        <taxon>Helotiaceae</taxon>
        <taxon>Hymenoscyphus</taxon>
    </lineage>
</organism>